<dbReference type="EMBL" id="MK500567">
    <property type="protein sequence ID" value="QBK92014.1"/>
    <property type="molecule type" value="Genomic_DNA"/>
</dbReference>
<reference evidence="1" key="1">
    <citation type="journal article" date="2019" name="MBio">
        <title>Virus Genomes from Deep Sea Sediments Expand the Ocean Megavirome and Support Independent Origins of Viral Gigantism.</title>
        <authorList>
            <person name="Backstrom D."/>
            <person name="Yutin N."/>
            <person name="Jorgensen S.L."/>
            <person name="Dharamshi J."/>
            <person name="Homa F."/>
            <person name="Zaremba-Niedwiedzka K."/>
            <person name="Spang A."/>
            <person name="Wolf Y.I."/>
            <person name="Koonin E.V."/>
            <person name="Ettema T.J."/>
        </authorList>
    </citation>
    <scope>NUCLEOTIDE SEQUENCE</scope>
</reference>
<sequence length="189" mass="22779">MKRMDSAETEEVDLDALSDDALVRFLQNLESKDVQGFYDTNVRMKKLCQKDEVLMRSLLGAFTVEMIEKYSPLVSYLRTDVYKNIIESELAHLICILERYGIQYSQRLLDGDISVHFPTKWARFYTYLWQLLMGLNNGDFLRFFVELDEDEEINTYGLFYWERISKLKNWKWKSLEKEIVWWYVDHHNE</sequence>
<organism evidence="1">
    <name type="scientific">Pithovirus LCPAC304</name>
    <dbReference type="NCBI Taxonomy" id="2506594"/>
    <lineage>
        <taxon>Viruses</taxon>
        <taxon>Pithoviruses</taxon>
    </lineage>
</organism>
<evidence type="ECO:0000313" key="1">
    <source>
        <dbReference type="EMBL" id="QBK92014.1"/>
    </source>
</evidence>
<proteinExistence type="predicted"/>
<protein>
    <submittedName>
        <fullName evidence="1">Uncharacterized protein</fullName>
    </submittedName>
</protein>
<gene>
    <name evidence="1" type="ORF">LCPAC304_03570</name>
</gene>
<accession>A0A481Z810</accession>
<name>A0A481Z810_9VIRU</name>